<evidence type="ECO:0000313" key="1">
    <source>
        <dbReference type="EMBL" id="EIC21426.1"/>
    </source>
</evidence>
<proteinExistence type="predicted"/>
<organism evidence="1 2">
    <name type="scientific">Thiorhodovibrio frisius</name>
    <dbReference type="NCBI Taxonomy" id="631362"/>
    <lineage>
        <taxon>Bacteria</taxon>
        <taxon>Pseudomonadati</taxon>
        <taxon>Pseudomonadota</taxon>
        <taxon>Gammaproteobacteria</taxon>
        <taxon>Chromatiales</taxon>
        <taxon>Chromatiaceae</taxon>
        <taxon>Thiorhodovibrio</taxon>
    </lineage>
</organism>
<dbReference type="AlphaFoldDB" id="H8Z1B1"/>
<sequence>MERTKSKREPAAANVTPITPSVERVQTFKTPDGKFFTTEAEAMRHVLAEQFKPRIDAYLASRDDWPKGTAGRIRSVVGEFLAWEESQK</sequence>
<dbReference type="Proteomes" id="UP000002964">
    <property type="component" value="Unassembled WGS sequence"/>
</dbReference>
<dbReference type="RefSeq" id="WP_009148011.1">
    <property type="nucleotide sequence ID" value="NZ_CP121471.1"/>
</dbReference>
<dbReference type="HOGENOM" id="CLU_2468070_0_0_6"/>
<reference evidence="1 2" key="2">
    <citation type="submission" date="2011-11" db="EMBL/GenBank/DDBJ databases">
        <authorList>
            <consortium name="US DOE Joint Genome Institute"/>
            <person name="Lucas S."/>
            <person name="Han J."/>
            <person name="Lapidus A."/>
            <person name="Cheng J.-F."/>
            <person name="Goodwin L."/>
            <person name="Pitluck S."/>
            <person name="Peters L."/>
            <person name="Ovchinnikova G."/>
            <person name="Zhang X."/>
            <person name="Detter J.C."/>
            <person name="Han C."/>
            <person name="Tapia R."/>
            <person name="Land M."/>
            <person name="Hauser L."/>
            <person name="Kyrpides N."/>
            <person name="Ivanova N."/>
            <person name="Pagani I."/>
            <person name="Vogl K."/>
            <person name="Liu Z."/>
            <person name="Overmann J."/>
            <person name="Frigaard N.-U."/>
            <person name="Bryant D."/>
            <person name="Woyke T."/>
        </authorList>
    </citation>
    <scope>NUCLEOTIDE SEQUENCE [LARGE SCALE GENOMIC DNA]</scope>
    <source>
        <strain evidence="1 2">970</strain>
    </source>
</reference>
<dbReference type="EMBL" id="JH603169">
    <property type="protein sequence ID" value="EIC21426.1"/>
    <property type="molecule type" value="Genomic_DNA"/>
</dbReference>
<keyword evidence="2" id="KW-1185">Reference proteome</keyword>
<name>H8Z1B1_9GAMM</name>
<accession>H8Z1B1</accession>
<protein>
    <submittedName>
        <fullName evidence="1">Uncharacterized protein</fullName>
    </submittedName>
</protein>
<reference evidence="2" key="1">
    <citation type="submission" date="2011-06" db="EMBL/GenBank/DDBJ databases">
        <authorList>
            <consortium name="US DOE Joint Genome Institute (JGI-PGF)"/>
            <person name="Lucas S."/>
            <person name="Han J."/>
            <person name="Lapidus A."/>
            <person name="Cheng J.-F."/>
            <person name="Goodwin L."/>
            <person name="Pitluck S."/>
            <person name="Peters L."/>
            <person name="Land M.L."/>
            <person name="Hauser L."/>
            <person name="Vogl K."/>
            <person name="Liu Z."/>
            <person name="Overmann J."/>
            <person name="Frigaard N.-U."/>
            <person name="Bryant D.A."/>
            <person name="Woyke T.J."/>
        </authorList>
    </citation>
    <scope>NUCLEOTIDE SEQUENCE [LARGE SCALE GENOMIC DNA]</scope>
    <source>
        <strain evidence="2">970</strain>
    </source>
</reference>
<evidence type="ECO:0000313" key="2">
    <source>
        <dbReference type="Proteomes" id="UP000002964"/>
    </source>
</evidence>
<gene>
    <name evidence="1" type="ORF">Thi970DRAFT_01634</name>
</gene>